<evidence type="ECO:0000313" key="2">
    <source>
        <dbReference type="EMBL" id="EJT81473.1"/>
    </source>
</evidence>
<dbReference type="VEuPathDB" id="FungiDB:GGTG_01451"/>
<reference evidence="2" key="3">
    <citation type="submission" date="2010-09" db="EMBL/GenBank/DDBJ databases">
        <title>Annotation of Gaeumannomyces graminis var. tritici R3-111a-1.</title>
        <authorList>
            <consortium name="The Broad Institute Genome Sequencing Platform"/>
            <person name="Ma L.-J."/>
            <person name="Dead R."/>
            <person name="Young S.K."/>
            <person name="Zeng Q."/>
            <person name="Gargeya S."/>
            <person name="Fitzgerald M."/>
            <person name="Haas B."/>
            <person name="Abouelleil A."/>
            <person name="Alvarado L."/>
            <person name="Arachchi H.M."/>
            <person name="Berlin A."/>
            <person name="Brown A."/>
            <person name="Chapman S.B."/>
            <person name="Chen Z."/>
            <person name="Dunbar C."/>
            <person name="Freedman E."/>
            <person name="Gearin G."/>
            <person name="Gellesch M."/>
            <person name="Goldberg J."/>
            <person name="Griggs A."/>
            <person name="Gujja S."/>
            <person name="Heiman D."/>
            <person name="Howarth C."/>
            <person name="Larson L."/>
            <person name="Lui A."/>
            <person name="MacDonald P.J.P."/>
            <person name="Mehta T."/>
            <person name="Montmayeur A."/>
            <person name="Murphy C."/>
            <person name="Neiman D."/>
            <person name="Pearson M."/>
            <person name="Priest M."/>
            <person name="Roberts A."/>
            <person name="Saif S."/>
            <person name="Shea T."/>
            <person name="Shenoy N."/>
            <person name="Sisk P."/>
            <person name="Stolte C."/>
            <person name="Sykes S."/>
            <person name="Yandava C."/>
            <person name="Wortman J."/>
            <person name="Nusbaum C."/>
            <person name="Birren B."/>
        </authorList>
    </citation>
    <scope>NUCLEOTIDE SEQUENCE</scope>
    <source>
        <strain evidence="2">R3-111a-1</strain>
    </source>
</reference>
<feature type="region of interest" description="Disordered" evidence="1">
    <location>
        <begin position="81"/>
        <end position="131"/>
    </location>
</feature>
<evidence type="ECO:0000313" key="3">
    <source>
        <dbReference type="EnsemblFungi" id="EJT81473"/>
    </source>
</evidence>
<dbReference type="Proteomes" id="UP000006039">
    <property type="component" value="Unassembled WGS sequence"/>
</dbReference>
<feature type="compositionally biased region" description="Polar residues" evidence="1">
    <location>
        <begin position="1"/>
        <end position="11"/>
    </location>
</feature>
<sequence>MGMFRSNNNKSPTRRPERQAGGPVEAPPCRGEKLYLDFALASGPCAGVDRTIALRDIAELNAYEEARARANPTKLRPIIPALSSPAPSGPTCPACGGGGGGQRQDAAVPVSGSIISNKKQKQRKGSGGGSRIVAARVARSVDAWLGARQGLGGRLTAPGESGYERVRQQQQQQAGSGAGLEGLKPPKTRVCARCSEPYDPFRPLRDPGEGGVSRASR</sequence>
<reference evidence="2" key="2">
    <citation type="submission" date="2010-07" db="EMBL/GenBank/DDBJ databases">
        <authorList>
            <consortium name="The Broad Institute Genome Sequencing Platform"/>
            <consortium name="Broad Institute Genome Sequencing Center for Infectious Disease"/>
            <person name="Ma L.-J."/>
            <person name="Dead R."/>
            <person name="Young S."/>
            <person name="Zeng Q."/>
            <person name="Koehrsen M."/>
            <person name="Alvarado L."/>
            <person name="Berlin A."/>
            <person name="Chapman S.B."/>
            <person name="Chen Z."/>
            <person name="Freedman E."/>
            <person name="Gellesch M."/>
            <person name="Goldberg J."/>
            <person name="Griggs A."/>
            <person name="Gujja S."/>
            <person name="Heilman E.R."/>
            <person name="Heiman D."/>
            <person name="Hepburn T."/>
            <person name="Howarth C."/>
            <person name="Jen D."/>
            <person name="Larson L."/>
            <person name="Mehta T."/>
            <person name="Neiman D."/>
            <person name="Pearson M."/>
            <person name="Roberts A."/>
            <person name="Saif S."/>
            <person name="Shea T."/>
            <person name="Shenoy N."/>
            <person name="Sisk P."/>
            <person name="Stolte C."/>
            <person name="Sykes S."/>
            <person name="Walk T."/>
            <person name="White J."/>
            <person name="Yandava C."/>
            <person name="Haas B."/>
            <person name="Nusbaum C."/>
            <person name="Birren B."/>
        </authorList>
    </citation>
    <scope>NUCLEOTIDE SEQUENCE</scope>
    <source>
        <strain evidence="2">R3-111a-1</strain>
    </source>
</reference>
<dbReference type="OrthoDB" id="10645129at2759"/>
<reference evidence="3" key="5">
    <citation type="submission" date="2018-04" db="UniProtKB">
        <authorList>
            <consortium name="EnsemblFungi"/>
        </authorList>
    </citation>
    <scope>IDENTIFICATION</scope>
    <source>
        <strain evidence="3">R3-111a-1</strain>
    </source>
</reference>
<dbReference type="AlphaFoldDB" id="J3NJM1"/>
<reference evidence="4" key="1">
    <citation type="submission" date="2010-07" db="EMBL/GenBank/DDBJ databases">
        <title>The genome sequence of Gaeumannomyces graminis var. tritici strain R3-111a-1.</title>
        <authorList>
            <consortium name="The Broad Institute Genome Sequencing Platform"/>
            <person name="Ma L.-J."/>
            <person name="Dead R."/>
            <person name="Young S."/>
            <person name="Zeng Q."/>
            <person name="Koehrsen M."/>
            <person name="Alvarado L."/>
            <person name="Berlin A."/>
            <person name="Chapman S.B."/>
            <person name="Chen Z."/>
            <person name="Freedman E."/>
            <person name="Gellesch M."/>
            <person name="Goldberg J."/>
            <person name="Griggs A."/>
            <person name="Gujja S."/>
            <person name="Heilman E.R."/>
            <person name="Heiman D."/>
            <person name="Hepburn T."/>
            <person name="Howarth C."/>
            <person name="Jen D."/>
            <person name="Larson L."/>
            <person name="Mehta T."/>
            <person name="Neiman D."/>
            <person name="Pearson M."/>
            <person name="Roberts A."/>
            <person name="Saif S."/>
            <person name="Shea T."/>
            <person name="Shenoy N."/>
            <person name="Sisk P."/>
            <person name="Stolte C."/>
            <person name="Sykes S."/>
            <person name="Walk T."/>
            <person name="White J."/>
            <person name="Yandava C."/>
            <person name="Haas B."/>
            <person name="Nusbaum C."/>
            <person name="Birren B."/>
        </authorList>
    </citation>
    <scope>NUCLEOTIDE SEQUENCE [LARGE SCALE GENOMIC DNA]</scope>
    <source>
        <strain evidence="4">R3-111a-1</strain>
    </source>
</reference>
<dbReference type="EnsemblFungi" id="EJT81473">
    <property type="protein sequence ID" value="EJT81473"/>
    <property type="gene ID" value="GGTG_01451"/>
</dbReference>
<accession>J3NJM1</accession>
<protein>
    <submittedName>
        <fullName evidence="2 3">Uncharacterized protein</fullName>
    </submittedName>
</protein>
<feature type="compositionally biased region" description="Low complexity" evidence="1">
    <location>
        <begin position="81"/>
        <end position="94"/>
    </location>
</feature>
<dbReference type="HOGENOM" id="CLU_1272363_0_0_1"/>
<feature type="region of interest" description="Disordered" evidence="1">
    <location>
        <begin position="1"/>
        <end position="29"/>
    </location>
</feature>
<evidence type="ECO:0000313" key="4">
    <source>
        <dbReference type="Proteomes" id="UP000006039"/>
    </source>
</evidence>
<dbReference type="eggNOG" id="ENOG502RNEP">
    <property type="taxonomic scope" value="Eukaryota"/>
</dbReference>
<keyword evidence="4" id="KW-1185">Reference proteome</keyword>
<evidence type="ECO:0000256" key="1">
    <source>
        <dbReference type="SAM" id="MobiDB-lite"/>
    </source>
</evidence>
<proteinExistence type="predicted"/>
<organism evidence="2">
    <name type="scientific">Gaeumannomyces tritici (strain R3-111a-1)</name>
    <name type="common">Wheat and barley take-all root rot fungus</name>
    <name type="synonym">Gaeumannomyces graminis var. tritici</name>
    <dbReference type="NCBI Taxonomy" id="644352"/>
    <lineage>
        <taxon>Eukaryota</taxon>
        <taxon>Fungi</taxon>
        <taxon>Dikarya</taxon>
        <taxon>Ascomycota</taxon>
        <taxon>Pezizomycotina</taxon>
        <taxon>Sordariomycetes</taxon>
        <taxon>Sordariomycetidae</taxon>
        <taxon>Magnaporthales</taxon>
        <taxon>Magnaporthaceae</taxon>
        <taxon>Gaeumannomyces</taxon>
    </lineage>
</organism>
<name>J3NJM1_GAET3</name>
<reference evidence="3" key="4">
    <citation type="journal article" date="2015" name="G3 (Bethesda)">
        <title>Genome sequences of three phytopathogenic species of the Magnaporthaceae family of fungi.</title>
        <authorList>
            <person name="Okagaki L.H."/>
            <person name="Nunes C.C."/>
            <person name="Sailsbery J."/>
            <person name="Clay B."/>
            <person name="Brown D."/>
            <person name="John T."/>
            <person name="Oh Y."/>
            <person name="Young N."/>
            <person name="Fitzgerald M."/>
            <person name="Haas B.J."/>
            <person name="Zeng Q."/>
            <person name="Young S."/>
            <person name="Adiconis X."/>
            <person name="Fan L."/>
            <person name="Levin J.Z."/>
            <person name="Mitchell T.K."/>
            <person name="Okubara P.A."/>
            <person name="Farman M.L."/>
            <person name="Kohn L.M."/>
            <person name="Birren B."/>
            <person name="Ma L.-J."/>
            <person name="Dean R.A."/>
        </authorList>
    </citation>
    <scope>NUCLEOTIDE SEQUENCE</scope>
    <source>
        <strain evidence="3">R3-111a-1</strain>
    </source>
</reference>
<dbReference type="GeneID" id="20341909"/>
<dbReference type="EMBL" id="GL385395">
    <property type="protein sequence ID" value="EJT81473.1"/>
    <property type="molecule type" value="Genomic_DNA"/>
</dbReference>
<dbReference type="RefSeq" id="XP_009217482.1">
    <property type="nucleotide sequence ID" value="XM_009219218.1"/>
</dbReference>
<feature type="region of interest" description="Disordered" evidence="1">
    <location>
        <begin position="151"/>
        <end position="217"/>
    </location>
</feature>
<gene>
    <name evidence="3" type="primary">20341909</name>
    <name evidence="2" type="ORF">GGTG_01451</name>
</gene>